<evidence type="ECO:0000256" key="1">
    <source>
        <dbReference type="ARBA" id="ARBA00022737"/>
    </source>
</evidence>
<feature type="repeat" description="ANK" evidence="3">
    <location>
        <begin position="110"/>
        <end position="142"/>
    </location>
</feature>
<evidence type="ECO:0000313" key="6">
    <source>
        <dbReference type="Proteomes" id="UP000186955"/>
    </source>
</evidence>
<dbReference type="PANTHER" id="PTHR24123">
    <property type="entry name" value="ANKYRIN REPEAT-CONTAINING"/>
    <property type="match status" value="1"/>
</dbReference>
<dbReference type="Proteomes" id="UP000186955">
    <property type="component" value="Unassembled WGS sequence"/>
</dbReference>
<protein>
    <submittedName>
        <fullName evidence="5">Ankyrin repeat domain-containing protein 50</fullName>
    </submittedName>
</protein>
<dbReference type="STRING" id="1316194.A0A1Q5UQJ4"/>
<dbReference type="PROSITE" id="PS50088">
    <property type="entry name" value="ANK_REPEAT"/>
    <property type="match status" value="4"/>
</dbReference>
<dbReference type="Pfam" id="PF00023">
    <property type="entry name" value="Ank"/>
    <property type="match status" value="1"/>
</dbReference>
<comment type="caution">
    <text evidence="5">The sequence shown here is derived from an EMBL/GenBank/DDBJ whole genome shotgun (WGS) entry which is preliminary data.</text>
</comment>
<feature type="region of interest" description="Disordered" evidence="4">
    <location>
        <begin position="1"/>
        <end position="26"/>
    </location>
</feature>
<dbReference type="PRINTS" id="PR01415">
    <property type="entry name" value="ANKYRIN"/>
</dbReference>
<keyword evidence="2 3" id="KW-0040">ANK repeat</keyword>
<dbReference type="InterPro" id="IPR002110">
    <property type="entry name" value="Ankyrin_rpt"/>
</dbReference>
<feature type="repeat" description="ANK" evidence="3">
    <location>
        <begin position="179"/>
        <end position="211"/>
    </location>
</feature>
<evidence type="ECO:0000256" key="2">
    <source>
        <dbReference type="ARBA" id="ARBA00023043"/>
    </source>
</evidence>
<dbReference type="AlphaFoldDB" id="A0A1Q5UQJ4"/>
<keyword evidence="1" id="KW-0677">Repeat</keyword>
<dbReference type="EMBL" id="MNBE01000070">
    <property type="protein sequence ID" value="OKP14750.1"/>
    <property type="molecule type" value="Genomic_DNA"/>
</dbReference>
<dbReference type="Gene3D" id="1.25.40.20">
    <property type="entry name" value="Ankyrin repeat-containing domain"/>
    <property type="match status" value="3"/>
</dbReference>
<gene>
    <name evidence="5" type="ORF">PENSUB_10857</name>
</gene>
<sequence length="375" mass="41255">MNRTTKQEPSPPLSKPQLQTQTQTSSYLPEQSLATRLIHACKAGQLSLVHTLLTKEGVNPNNDDQHEYERGHTALTISCDQGHTSIVKLLLSHGANIETKNLDRRTFNPGGRTPLFWAAGSGHTDVIKVLLSAGADPNSTEENGRLTPLAVAAVRGHEEAVSALLESEGVDLDRRGTPDGRTVLSHSAEDGQEEIVRRLIERGADPDSRDLLERTPLSWAAQRGQRQIVEILLDCEDGCKVDMNSKDGKYSIFSDSSPGERTPLSYAAAMGHEEVVVLLIKRGADVDYCDRGGWSALARAVFRGHVSTVRVLLEVGGAKPEIGYVLGYLSIMEYARGNESHRPGFVEINQLLRKWSSTKPDRNGGSVDWFWNMWK</sequence>
<evidence type="ECO:0000313" key="5">
    <source>
        <dbReference type="EMBL" id="OKP14750.1"/>
    </source>
</evidence>
<proteinExistence type="predicted"/>
<feature type="repeat" description="ANK" evidence="3">
    <location>
        <begin position="259"/>
        <end position="291"/>
    </location>
</feature>
<dbReference type="SMART" id="SM00248">
    <property type="entry name" value="ANK"/>
    <property type="match status" value="8"/>
</dbReference>
<keyword evidence="6" id="KW-1185">Reference proteome</keyword>
<dbReference type="PROSITE" id="PS50297">
    <property type="entry name" value="ANK_REP_REGION"/>
    <property type="match status" value="4"/>
</dbReference>
<dbReference type="Pfam" id="PF12796">
    <property type="entry name" value="Ank_2"/>
    <property type="match status" value="2"/>
</dbReference>
<feature type="compositionally biased region" description="Low complexity" evidence="4">
    <location>
        <begin position="15"/>
        <end position="26"/>
    </location>
</feature>
<feature type="repeat" description="ANK" evidence="3">
    <location>
        <begin position="70"/>
        <end position="102"/>
    </location>
</feature>
<dbReference type="OrthoDB" id="20872at2759"/>
<dbReference type="InterPro" id="IPR036770">
    <property type="entry name" value="Ankyrin_rpt-contain_sf"/>
</dbReference>
<organism evidence="5 6">
    <name type="scientific">Penicillium subrubescens</name>
    <dbReference type="NCBI Taxonomy" id="1316194"/>
    <lineage>
        <taxon>Eukaryota</taxon>
        <taxon>Fungi</taxon>
        <taxon>Dikarya</taxon>
        <taxon>Ascomycota</taxon>
        <taxon>Pezizomycotina</taxon>
        <taxon>Eurotiomycetes</taxon>
        <taxon>Eurotiomycetidae</taxon>
        <taxon>Eurotiales</taxon>
        <taxon>Aspergillaceae</taxon>
        <taxon>Penicillium</taxon>
    </lineage>
</organism>
<reference evidence="5 6" key="1">
    <citation type="submission" date="2016-10" db="EMBL/GenBank/DDBJ databases">
        <title>Genome sequence of the ascomycete fungus Penicillium subrubescens.</title>
        <authorList>
            <person name="De Vries R.P."/>
            <person name="Peng M."/>
            <person name="Dilokpimol A."/>
            <person name="Hilden K."/>
            <person name="Makela M.R."/>
            <person name="Grigoriev I."/>
            <person name="Riley R."/>
            <person name="Granchi Z."/>
        </authorList>
    </citation>
    <scope>NUCLEOTIDE SEQUENCE [LARGE SCALE GENOMIC DNA]</scope>
    <source>
        <strain evidence="5 6">CBS 132785</strain>
    </source>
</reference>
<dbReference type="SUPFAM" id="SSF48403">
    <property type="entry name" value="Ankyrin repeat"/>
    <property type="match status" value="1"/>
</dbReference>
<evidence type="ECO:0000256" key="4">
    <source>
        <dbReference type="SAM" id="MobiDB-lite"/>
    </source>
</evidence>
<dbReference type="PANTHER" id="PTHR24123:SF33">
    <property type="entry name" value="PROTEIN HOS4"/>
    <property type="match status" value="1"/>
</dbReference>
<name>A0A1Q5UQJ4_9EURO</name>
<accession>A0A1Q5UQJ4</accession>
<evidence type="ECO:0000256" key="3">
    <source>
        <dbReference type="PROSITE-ProRule" id="PRU00023"/>
    </source>
</evidence>
<dbReference type="InterPro" id="IPR051165">
    <property type="entry name" value="Multifunctional_ANK_Repeat"/>
</dbReference>
<dbReference type="Pfam" id="PF13637">
    <property type="entry name" value="Ank_4"/>
    <property type="match status" value="1"/>
</dbReference>